<dbReference type="KEGG" id="schf:IPT68_13165"/>
<evidence type="ECO:0000313" key="2">
    <source>
        <dbReference type="Proteomes" id="UP000594008"/>
    </source>
</evidence>
<keyword evidence="2" id="KW-1185">Reference proteome</keyword>
<sequence>MAADIPQDALAELEKVVADLLEAATSGVVTQVVPAATNVLTDLVDVLTVALGGALPEPSRSARTPAP</sequence>
<gene>
    <name evidence="1" type="ORF">IPT68_13165</name>
</gene>
<name>A0A7M2TFN5_STRCW</name>
<dbReference type="AlphaFoldDB" id="A0A7M2TFN5"/>
<organism evidence="1 2">
    <name type="scientific">Streptomyces chromofuscus</name>
    <dbReference type="NCBI Taxonomy" id="42881"/>
    <lineage>
        <taxon>Bacteria</taxon>
        <taxon>Bacillati</taxon>
        <taxon>Actinomycetota</taxon>
        <taxon>Actinomycetes</taxon>
        <taxon>Kitasatosporales</taxon>
        <taxon>Streptomycetaceae</taxon>
        <taxon>Streptomyces</taxon>
    </lineage>
</organism>
<evidence type="ECO:0000313" key="1">
    <source>
        <dbReference type="EMBL" id="QOV46745.1"/>
    </source>
</evidence>
<protein>
    <submittedName>
        <fullName evidence="1">Uncharacterized protein</fullName>
    </submittedName>
</protein>
<proteinExistence type="predicted"/>
<accession>A0A7M2TFN5</accession>
<reference evidence="1 2" key="1">
    <citation type="submission" date="2020-10" db="EMBL/GenBank/DDBJ databases">
        <title>Streptomyces chromofuscus complate genome analysis.</title>
        <authorList>
            <person name="Anwar N."/>
        </authorList>
    </citation>
    <scope>NUCLEOTIDE SEQUENCE [LARGE SCALE GENOMIC DNA]</scope>
    <source>
        <strain evidence="1 2">DSM 40273</strain>
    </source>
</reference>
<dbReference type="Proteomes" id="UP000594008">
    <property type="component" value="Chromosome"/>
</dbReference>
<dbReference type="EMBL" id="CP063374">
    <property type="protein sequence ID" value="QOV46745.1"/>
    <property type="molecule type" value="Genomic_DNA"/>
</dbReference>